<feature type="signal peptide" evidence="1">
    <location>
        <begin position="1"/>
        <end position="41"/>
    </location>
</feature>
<reference evidence="3" key="1">
    <citation type="submission" date="2016-08" db="EMBL/GenBank/DDBJ databases">
        <authorList>
            <person name="Varghese N."/>
            <person name="Submissions Spin"/>
        </authorList>
    </citation>
    <scope>NUCLEOTIDE SEQUENCE [LARGE SCALE GENOMIC DNA]</scope>
    <source>
        <strain evidence="3">R-53248</strain>
    </source>
</reference>
<proteinExistence type="predicted"/>
<feature type="chain" id="PRO_5008689219" evidence="1">
    <location>
        <begin position="42"/>
        <end position="132"/>
    </location>
</feature>
<dbReference type="NCBIfam" id="NF042415">
    <property type="entry name" value="STY0301_fam"/>
    <property type="match status" value="1"/>
</dbReference>
<gene>
    <name evidence="2" type="ORF">GA0061081_10471</name>
</gene>
<keyword evidence="1" id="KW-0732">Signal</keyword>
<name>A0A1C4BAT6_9GAMM</name>
<keyword evidence="3" id="KW-1185">Reference proteome</keyword>
<organism evidence="2 3">
    <name type="scientific">Gilliamella bombicola</name>
    <dbReference type="NCBI Taxonomy" id="1798182"/>
    <lineage>
        <taxon>Bacteria</taxon>
        <taxon>Pseudomonadati</taxon>
        <taxon>Pseudomonadota</taxon>
        <taxon>Gammaproteobacteria</taxon>
        <taxon>Orbales</taxon>
        <taxon>Orbaceae</taxon>
        <taxon>Gilliamella</taxon>
    </lineage>
</organism>
<evidence type="ECO:0000256" key="1">
    <source>
        <dbReference type="SAM" id="SignalP"/>
    </source>
</evidence>
<accession>A0A1C4BAT6</accession>
<dbReference type="EMBL" id="FMAQ01000004">
    <property type="protein sequence ID" value="SCC03862.1"/>
    <property type="molecule type" value="Genomic_DNA"/>
</dbReference>
<dbReference type="Proteomes" id="UP000199670">
    <property type="component" value="Unassembled WGS sequence"/>
</dbReference>
<evidence type="ECO:0000313" key="2">
    <source>
        <dbReference type="EMBL" id="SCC03862.1"/>
    </source>
</evidence>
<dbReference type="InterPro" id="IPR049973">
    <property type="entry name" value="STY0301-like"/>
</dbReference>
<protein>
    <submittedName>
        <fullName evidence="2">Uncharacterized protein</fullName>
    </submittedName>
</protein>
<sequence length="132" mass="14890">MPSFNKKTINEIHKGFKVITFKKTILLTSLLLSIVSINCHAQSPVVSCPATFSDGHHVYQLDNAKLFDGPICNKVDLVPEFKKEKVIWELTPQIKPYLVCEYAGTNHYIVLYAKGAAYCERYEAPVQAHCMS</sequence>
<dbReference type="AlphaFoldDB" id="A0A1C4BAT6"/>
<evidence type="ECO:0000313" key="3">
    <source>
        <dbReference type="Proteomes" id="UP000199670"/>
    </source>
</evidence>